<evidence type="ECO:0000313" key="1">
    <source>
        <dbReference type="EMBL" id="EFC53298.1"/>
    </source>
</evidence>
<evidence type="ECO:0000313" key="2">
    <source>
        <dbReference type="Proteomes" id="UP000004621"/>
    </source>
</evidence>
<dbReference type="EMBL" id="ACEO02000001">
    <property type="protein sequence ID" value="EFC53298.1"/>
    <property type="molecule type" value="Genomic_DNA"/>
</dbReference>
<organism evidence="1 2">
    <name type="scientific">Neisseria subflava NJ9703</name>
    <dbReference type="NCBI Taxonomy" id="546268"/>
    <lineage>
        <taxon>Bacteria</taxon>
        <taxon>Pseudomonadati</taxon>
        <taxon>Pseudomonadota</taxon>
        <taxon>Betaproteobacteria</taxon>
        <taxon>Neisseriales</taxon>
        <taxon>Neisseriaceae</taxon>
        <taxon>Neisseria</taxon>
    </lineage>
</organism>
<dbReference type="AlphaFoldDB" id="A0A9W5ITA8"/>
<reference evidence="1 2" key="1">
    <citation type="submission" date="2010-01" db="EMBL/GenBank/DDBJ databases">
        <authorList>
            <person name="Weinstock G."/>
            <person name="Sodergren E."/>
            <person name="Clifton S."/>
            <person name="Fulton L."/>
            <person name="Fulton B."/>
            <person name="Courtney L."/>
            <person name="Fronick C."/>
            <person name="Harrison M."/>
            <person name="Strong C."/>
            <person name="Farmer C."/>
            <person name="Delahaunty K."/>
            <person name="Markovic C."/>
            <person name="Hall O."/>
            <person name="Minx P."/>
            <person name="Tomlinson C."/>
            <person name="Mitreva M."/>
            <person name="Nelson J."/>
            <person name="Hou S."/>
            <person name="Wollam A."/>
            <person name="Pepin K.H."/>
            <person name="Johnson M."/>
            <person name="Bhonagiri V."/>
            <person name="Nash W.E."/>
            <person name="Warren W."/>
            <person name="Chinwalla A."/>
            <person name="Mardis E.R."/>
            <person name="Wilson R.K."/>
        </authorList>
    </citation>
    <scope>NUCLEOTIDE SEQUENCE [LARGE SCALE GENOMIC DNA]</scope>
    <source>
        <strain evidence="1 2">NJ9703</strain>
    </source>
</reference>
<protein>
    <submittedName>
        <fullName evidence="1">Uncharacterized protein</fullName>
    </submittedName>
</protein>
<gene>
    <name evidence="1" type="ORF">NEISUBOT_03300</name>
</gene>
<name>A0A9W5ITA8_NEISU</name>
<sequence length="51" mass="5844">MKLYSKLFSPVAKLPCIQNILLTKQPKIAKIPRLTEVQAKPLCPLNRKEIK</sequence>
<comment type="caution">
    <text evidence="1">The sequence shown here is derived from an EMBL/GenBank/DDBJ whole genome shotgun (WGS) entry which is preliminary data.</text>
</comment>
<dbReference type="Proteomes" id="UP000004621">
    <property type="component" value="Unassembled WGS sequence"/>
</dbReference>
<proteinExistence type="predicted"/>
<accession>A0A9W5ITA8</accession>